<dbReference type="InterPro" id="IPR036047">
    <property type="entry name" value="F-box-like_dom_sf"/>
</dbReference>
<name>A0AAV6K2T3_9ERIC</name>
<evidence type="ECO:0000313" key="2">
    <source>
        <dbReference type="EMBL" id="KAG5546662.1"/>
    </source>
</evidence>
<dbReference type="AlphaFoldDB" id="A0AAV6K2T3"/>
<organism evidence="2 3">
    <name type="scientific">Rhododendron griersonianum</name>
    <dbReference type="NCBI Taxonomy" id="479676"/>
    <lineage>
        <taxon>Eukaryota</taxon>
        <taxon>Viridiplantae</taxon>
        <taxon>Streptophyta</taxon>
        <taxon>Embryophyta</taxon>
        <taxon>Tracheophyta</taxon>
        <taxon>Spermatophyta</taxon>
        <taxon>Magnoliopsida</taxon>
        <taxon>eudicotyledons</taxon>
        <taxon>Gunneridae</taxon>
        <taxon>Pentapetalae</taxon>
        <taxon>asterids</taxon>
        <taxon>Ericales</taxon>
        <taxon>Ericaceae</taxon>
        <taxon>Ericoideae</taxon>
        <taxon>Rhodoreae</taxon>
        <taxon>Rhododendron</taxon>
    </lineage>
</organism>
<dbReference type="SUPFAM" id="SSF81383">
    <property type="entry name" value="F-box domain"/>
    <property type="match status" value="1"/>
</dbReference>
<keyword evidence="3" id="KW-1185">Reference proteome</keyword>
<dbReference type="Pfam" id="PF00646">
    <property type="entry name" value="F-box"/>
    <property type="match status" value="1"/>
</dbReference>
<feature type="domain" description="F-box" evidence="1">
    <location>
        <begin position="60"/>
        <end position="97"/>
    </location>
</feature>
<dbReference type="Proteomes" id="UP000823749">
    <property type="component" value="Chromosome 6"/>
</dbReference>
<accession>A0AAV6K2T3</accession>
<evidence type="ECO:0000259" key="1">
    <source>
        <dbReference type="Pfam" id="PF00646"/>
    </source>
</evidence>
<dbReference type="EMBL" id="JACTNZ010000006">
    <property type="protein sequence ID" value="KAG5546662.1"/>
    <property type="molecule type" value="Genomic_DNA"/>
</dbReference>
<reference evidence="2 3" key="1">
    <citation type="submission" date="2020-08" db="EMBL/GenBank/DDBJ databases">
        <title>Plant Genome Project.</title>
        <authorList>
            <person name="Zhang R.-G."/>
        </authorList>
    </citation>
    <scope>NUCLEOTIDE SEQUENCE [LARGE SCALE GENOMIC DNA]</scope>
    <source>
        <strain evidence="2">WSP0</strain>
        <tissue evidence="2">Leaf</tissue>
    </source>
</reference>
<protein>
    <recommendedName>
        <fullName evidence="1">F-box domain-containing protein</fullName>
    </recommendedName>
</protein>
<evidence type="ECO:0000313" key="3">
    <source>
        <dbReference type="Proteomes" id="UP000823749"/>
    </source>
</evidence>
<sequence>MSTSQNTKDLQWFLQATKSETLNLHSISFYLSQPTSACFQETENSININISNEPKDFLWRLPKLVLHEIISLLSDEDFDSLAQTSKRMQAYCESFEIEEKIALLLCLKDKLISFNSQVSLQQFINDQAVNDNVREGCGNICNSCSSVWDVVDVFLPCNCRVVAAQVKSNIFRFSGFVSTEDE</sequence>
<dbReference type="InterPro" id="IPR001810">
    <property type="entry name" value="F-box_dom"/>
</dbReference>
<gene>
    <name evidence="2" type="ORF">RHGRI_018734</name>
</gene>
<comment type="caution">
    <text evidence="2">The sequence shown here is derived from an EMBL/GenBank/DDBJ whole genome shotgun (WGS) entry which is preliminary data.</text>
</comment>
<proteinExistence type="predicted"/>